<evidence type="ECO:0000313" key="3">
    <source>
        <dbReference type="Proteomes" id="UP001652680"/>
    </source>
</evidence>
<reference evidence="2" key="2">
    <citation type="submission" date="2025-05" db="UniProtKB">
        <authorList>
            <consortium name="EnsemblMetazoa"/>
        </authorList>
    </citation>
    <scope>IDENTIFICATION</scope>
</reference>
<protein>
    <submittedName>
        <fullName evidence="2">Uncharacterized protein</fullName>
    </submittedName>
</protein>
<dbReference type="RefSeq" id="XP_044315163.1">
    <property type="nucleotide sequence ID" value="XM_044459228.1"/>
</dbReference>
<dbReference type="Proteomes" id="UP001652680">
    <property type="component" value="Unassembled WGS sequence"/>
</dbReference>
<accession>A0ABM5J8J6</accession>
<organism evidence="2 3">
    <name type="scientific">Drosophila rhopaloa</name>
    <name type="common">Fruit fly</name>
    <dbReference type="NCBI Taxonomy" id="1041015"/>
    <lineage>
        <taxon>Eukaryota</taxon>
        <taxon>Metazoa</taxon>
        <taxon>Ecdysozoa</taxon>
        <taxon>Arthropoda</taxon>
        <taxon>Hexapoda</taxon>
        <taxon>Insecta</taxon>
        <taxon>Pterygota</taxon>
        <taxon>Neoptera</taxon>
        <taxon>Endopterygota</taxon>
        <taxon>Diptera</taxon>
        <taxon>Brachycera</taxon>
        <taxon>Muscomorpha</taxon>
        <taxon>Ephydroidea</taxon>
        <taxon>Drosophilidae</taxon>
        <taxon>Drosophila</taxon>
        <taxon>Sophophora</taxon>
    </lineage>
</organism>
<sequence length="378" mass="42068">MDSYLKANVFAASNFGTNSIFTSALNVSNKGSPLSVPQLLHNQHVGPAAAISSDVISALEQYKHLLKTPLNSLNSNHNFGITNESTPERVETCLSGININSGDDYLFENQRAHHEPDFIQHSDSFGTARSTAHLKRSTTTLNKRAINNNNNMQLSSHNEINIIPNRAFRENDIMKMGTKNSVSMENIPTTNLPGTNHISKQHNEITPGIDSTSVSSICNNDNNFMVHNQTSMVELITPNNQNSKLLHNKSQCLSSVCSDVQKLNTTSKLLKSNQKKNRACPSDYNLEISLSGWMKRSRSKHNSGDKAKLCNENIGSAPVAVKMQNTERNIYNQDLKPQQKGYGNDCLFDENSHSLRNNTMKRPTEDENDSLNLKRTKL</sequence>
<dbReference type="GeneID" id="123037603"/>
<name>A0ABM5J8J6_DRORH</name>
<evidence type="ECO:0000313" key="2">
    <source>
        <dbReference type="EnsemblMetazoa" id="XP_044315163.1"/>
    </source>
</evidence>
<reference evidence="3" key="1">
    <citation type="journal article" date="2021" name="Elife">
        <title>Highly contiguous assemblies of 101 drosophilid genomes.</title>
        <authorList>
            <person name="Kim B.Y."/>
            <person name="Wang J.R."/>
            <person name="Miller D.E."/>
            <person name="Barmina O."/>
            <person name="Delaney E."/>
            <person name="Thompson A."/>
            <person name="Comeault A.A."/>
            <person name="Peede D."/>
            <person name="D'Agostino E.R."/>
            <person name="Pelaez J."/>
            <person name="Aguilar J.M."/>
            <person name="Haji D."/>
            <person name="Matsunaga T."/>
            <person name="Armstrong E.E."/>
            <person name="Zych M."/>
            <person name="Ogawa Y."/>
            <person name="Stamenkovic-Radak M."/>
            <person name="Jelic M."/>
            <person name="Veselinovic M.S."/>
            <person name="Tanaskovic M."/>
            <person name="Eric P."/>
            <person name="Gao J.J."/>
            <person name="Katoh T.K."/>
            <person name="Toda M.J."/>
            <person name="Watabe H."/>
            <person name="Watada M."/>
            <person name="Davis J.S."/>
            <person name="Moyle L.C."/>
            <person name="Manoli G."/>
            <person name="Bertolini E."/>
            <person name="Kostal V."/>
            <person name="Hawley R.S."/>
            <person name="Takahashi A."/>
            <person name="Jones C.D."/>
            <person name="Price D.K."/>
            <person name="Whiteman N."/>
            <person name="Kopp A."/>
            <person name="Matute D.R."/>
            <person name="Petrov D.A."/>
        </authorList>
    </citation>
    <scope>NUCLEOTIDE SEQUENCE [LARGE SCALE GENOMIC DNA]</scope>
</reference>
<dbReference type="EnsemblMetazoa" id="XM_044459228.1">
    <property type="protein sequence ID" value="XP_044315163.1"/>
    <property type="gene ID" value="LOC123037603"/>
</dbReference>
<keyword evidence="3" id="KW-1185">Reference proteome</keyword>
<proteinExistence type="predicted"/>
<feature type="region of interest" description="Disordered" evidence="1">
    <location>
        <begin position="342"/>
        <end position="378"/>
    </location>
</feature>
<evidence type="ECO:0000256" key="1">
    <source>
        <dbReference type="SAM" id="MobiDB-lite"/>
    </source>
</evidence>